<reference evidence="4 5" key="1">
    <citation type="submission" date="2019-02" db="EMBL/GenBank/DDBJ databases">
        <title>Deep-cultivation of Planctomycetes and their phenomic and genomic characterization uncovers novel biology.</title>
        <authorList>
            <person name="Wiegand S."/>
            <person name="Jogler M."/>
            <person name="Boedeker C."/>
            <person name="Pinto D."/>
            <person name="Vollmers J."/>
            <person name="Rivas-Marin E."/>
            <person name="Kohn T."/>
            <person name="Peeters S.H."/>
            <person name="Heuer A."/>
            <person name="Rast P."/>
            <person name="Oberbeckmann S."/>
            <person name="Bunk B."/>
            <person name="Jeske O."/>
            <person name="Meyerdierks A."/>
            <person name="Storesund J.E."/>
            <person name="Kallscheuer N."/>
            <person name="Luecker S."/>
            <person name="Lage O.M."/>
            <person name="Pohl T."/>
            <person name="Merkel B.J."/>
            <person name="Hornburger P."/>
            <person name="Mueller R.-W."/>
            <person name="Bruemmer F."/>
            <person name="Labrenz M."/>
            <person name="Spormann A.M."/>
            <person name="Op Den Camp H."/>
            <person name="Overmann J."/>
            <person name="Amann R."/>
            <person name="Jetten M.S.M."/>
            <person name="Mascher T."/>
            <person name="Medema M.H."/>
            <person name="Devos D.P."/>
            <person name="Kaster A.-K."/>
            <person name="Ovreas L."/>
            <person name="Rohde M."/>
            <person name="Galperin M.Y."/>
            <person name="Jogler C."/>
        </authorList>
    </citation>
    <scope>NUCLEOTIDE SEQUENCE [LARGE SCALE GENOMIC DNA]</scope>
    <source>
        <strain evidence="4 5">Pla144</strain>
    </source>
</reference>
<evidence type="ECO:0000256" key="1">
    <source>
        <dbReference type="ARBA" id="ARBA00022729"/>
    </source>
</evidence>
<comment type="caution">
    <text evidence="4">The sequence shown here is derived from an EMBL/GenBank/DDBJ whole genome shotgun (WGS) entry which is preliminary data.</text>
</comment>
<evidence type="ECO:0000313" key="5">
    <source>
        <dbReference type="Proteomes" id="UP000318437"/>
    </source>
</evidence>
<dbReference type="Pfam" id="PF13385">
    <property type="entry name" value="Laminin_G_3"/>
    <property type="match status" value="1"/>
</dbReference>
<proteinExistence type="predicted"/>
<dbReference type="AlphaFoldDB" id="A0A5C6CVN9"/>
<evidence type="ECO:0000256" key="2">
    <source>
        <dbReference type="ARBA" id="ARBA00023157"/>
    </source>
</evidence>
<dbReference type="Gene3D" id="2.60.120.200">
    <property type="match status" value="1"/>
</dbReference>
<feature type="domain" description="LamG-like jellyroll fold" evidence="3">
    <location>
        <begin position="140"/>
        <end position="281"/>
    </location>
</feature>
<dbReference type="EMBL" id="SJPS01000003">
    <property type="protein sequence ID" value="TWU27511.1"/>
    <property type="molecule type" value="Genomic_DNA"/>
</dbReference>
<keyword evidence="5" id="KW-1185">Reference proteome</keyword>
<evidence type="ECO:0000313" key="4">
    <source>
        <dbReference type="EMBL" id="TWU27511.1"/>
    </source>
</evidence>
<evidence type="ECO:0000259" key="3">
    <source>
        <dbReference type="SMART" id="SM00560"/>
    </source>
</evidence>
<dbReference type="SMART" id="SM00560">
    <property type="entry name" value="LamGL"/>
    <property type="match status" value="1"/>
</dbReference>
<accession>A0A5C6CVN9</accession>
<keyword evidence="2" id="KW-1015">Disulfide bond</keyword>
<gene>
    <name evidence="4" type="ORF">Pla144_22850</name>
</gene>
<dbReference type="Proteomes" id="UP000318437">
    <property type="component" value="Unassembled WGS sequence"/>
</dbReference>
<protein>
    <recommendedName>
        <fullName evidence="3">LamG-like jellyroll fold domain-containing protein</fullName>
    </recommendedName>
</protein>
<organism evidence="4 5">
    <name type="scientific">Bythopirellula polymerisocia</name>
    <dbReference type="NCBI Taxonomy" id="2528003"/>
    <lineage>
        <taxon>Bacteria</taxon>
        <taxon>Pseudomonadati</taxon>
        <taxon>Planctomycetota</taxon>
        <taxon>Planctomycetia</taxon>
        <taxon>Pirellulales</taxon>
        <taxon>Lacipirellulaceae</taxon>
        <taxon>Bythopirellula</taxon>
    </lineage>
</organism>
<dbReference type="InterPro" id="IPR006558">
    <property type="entry name" value="LamG-like"/>
</dbReference>
<dbReference type="InterPro" id="IPR013320">
    <property type="entry name" value="ConA-like_dom_sf"/>
</dbReference>
<sequence length="814" mass="91415">MRLSLAVIFWGRGYDSCDAETVALWLFDEQVGMYPSCVLGDAASGNFPLVIGAGGQLVEGRFGNALEPVGRPQVSYPPQSIVTESGKPIHETLESASKSSARMSWLNAYFAALMTRGEQHLRQEVEFGSPTASGLNLGESDWTVEFWYRPVRPPERSGVVFEIGKGPRHKNDAITQLSLHEDGQSFSLLNDPADLKLRIPSSSTALDASGPDWHHLAFAYDKSEEQLRHYVDGVLQPLPDRCEMKPLPIGKEDYMSVGRDGRWQHRLPGQIDELRFSDTQDYHSNFTPPDSFSRYSADYSPPSLSSGPPLLFAEEVQQDRPVELGSRKYLFLDDSLLATRENIEFRVNPPRLDKVIMESRGLSNHLVVFEDSASGDGLVRIYGRGPLNSLAVWTSEDGVNFTAPDLGREYHGARNIVVEDPVGLGTIFVDPNAPPEERIKYISGYRGRGLYVYSSPDGYHFTRNESSALPFRGASQSIVFYDEQRQRYVGYHRSDMARFESGKTARTSVMTETTDLMRPWPLKPVLPDEQTAMSKTRRLGWKNPYYTDNGPLTPPGFGVEFPTVFAPIEKFDPVGTDIYVPKCIKYPWADDTYLAFPVMYFHYHEEDPLARQALGTPEADRGSGPLETQLSVSRDGIRWQRYPRPAYIGIGRHAGFDLKKAYIGHGMVRRGEEIWQYYVGSEEYHSPWKKNPTAREAVFRVVQRFDGFVSADTPYTGGTMTTRPLVFSGNRLVINLDTDATGYAQVGLLDEHGAPIEGFELDECIYLNGDFIDTEVEWLKAGKDVSALAGRTIKVVVRSRGTKLYSMQFVEREQ</sequence>
<keyword evidence="1" id="KW-0732">Signal</keyword>
<dbReference type="SUPFAM" id="SSF49899">
    <property type="entry name" value="Concanavalin A-like lectins/glucanases"/>
    <property type="match status" value="1"/>
</dbReference>
<name>A0A5C6CVN9_9BACT</name>